<feature type="region of interest" description="Disordered" evidence="1">
    <location>
        <begin position="30"/>
        <end position="120"/>
    </location>
</feature>
<keyword evidence="4" id="KW-1185">Reference proteome</keyword>
<feature type="signal peptide" evidence="2">
    <location>
        <begin position="1"/>
        <end position="22"/>
    </location>
</feature>
<feature type="compositionally biased region" description="Low complexity" evidence="1">
    <location>
        <begin position="83"/>
        <end position="97"/>
    </location>
</feature>
<reference evidence="4" key="1">
    <citation type="journal article" date="2017" name="Front. Plant Sci.">
        <title>Climate Clever Clovers: New Paradigm to Reduce the Environmental Footprint of Ruminants by Breeding Low Methanogenic Forages Utilizing Haplotype Variation.</title>
        <authorList>
            <person name="Kaur P."/>
            <person name="Appels R."/>
            <person name="Bayer P.E."/>
            <person name="Keeble-Gagnere G."/>
            <person name="Wang J."/>
            <person name="Hirakawa H."/>
            <person name="Shirasawa K."/>
            <person name="Vercoe P."/>
            <person name="Stefanova K."/>
            <person name="Durmic Z."/>
            <person name="Nichols P."/>
            <person name="Revell C."/>
            <person name="Isobe S.N."/>
            <person name="Edwards D."/>
            <person name="Erskine W."/>
        </authorList>
    </citation>
    <scope>NUCLEOTIDE SEQUENCE [LARGE SCALE GENOMIC DNA]</scope>
    <source>
        <strain evidence="4">cv. Daliak</strain>
    </source>
</reference>
<proteinExistence type="predicted"/>
<evidence type="ECO:0000313" key="3">
    <source>
        <dbReference type="EMBL" id="GAU24243.1"/>
    </source>
</evidence>
<protein>
    <submittedName>
        <fullName evidence="3">Uncharacterized protein</fullName>
    </submittedName>
</protein>
<name>A0A2Z6M2E8_TRISU</name>
<sequence length="120" mass="11935">MAKNLSTNMLCLVVFLLVQSKAEIVVTAIEDPSPSPAPTSHPDATPAAPATPTAPATPVAPTTPQAPATPAASTTPPPPAAPATPEAPATPVTPNPTDGSTEGSLKPEGIDLSNDSFTHK</sequence>
<feature type="compositionally biased region" description="Low complexity" evidence="1">
    <location>
        <begin position="40"/>
        <end position="74"/>
    </location>
</feature>
<feature type="chain" id="PRO_5016263934" evidence="2">
    <location>
        <begin position="23"/>
        <end position="120"/>
    </location>
</feature>
<dbReference type="EMBL" id="DF973286">
    <property type="protein sequence ID" value="GAU24243.1"/>
    <property type="molecule type" value="Genomic_DNA"/>
</dbReference>
<dbReference type="Proteomes" id="UP000242715">
    <property type="component" value="Unassembled WGS sequence"/>
</dbReference>
<dbReference type="AlphaFoldDB" id="A0A2Z6M2E8"/>
<evidence type="ECO:0000256" key="1">
    <source>
        <dbReference type="SAM" id="MobiDB-lite"/>
    </source>
</evidence>
<keyword evidence="2" id="KW-0732">Signal</keyword>
<organism evidence="3 4">
    <name type="scientific">Trifolium subterraneum</name>
    <name type="common">Subterranean clover</name>
    <dbReference type="NCBI Taxonomy" id="3900"/>
    <lineage>
        <taxon>Eukaryota</taxon>
        <taxon>Viridiplantae</taxon>
        <taxon>Streptophyta</taxon>
        <taxon>Embryophyta</taxon>
        <taxon>Tracheophyta</taxon>
        <taxon>Spermatophyta</taxon>
        <taxon>Magnoliopsida</taxon>
        <taxon>eudicotyledons</taxon>
        <taxon>Gunneridae</taxon>
        <taxon>Pentapetalae</taxon>
        <taxon>rosids</taxon>
        <taxon>fabids</taxon>
        <taxon>Fabales</taxon>
        <taxon>Fabaceae</taxon>
        <taxon>Papilionoideae</taxon>
        <taxon>50 kb inversion clade</taxon>
        <taxon>NPAAA clade</taxon>
        <taxon>Hologalegina</taxon>
        <taxon>IRL clade</taxon>
        <taxon>Trifolieae</taxon>
        <taxon>Trifolium</taxon>
    </lineage>
</organism>
<evidence type="ECO:0000313" key="4">
    <source>
        <dbReference type="Proteomes" id="UP000242715"/>
    </source>
</evidence>
<gene>
    <name evidence="3" type="ORF">TSUD_23800</name>
</gene>
<evidence type="ECO:0000256" key="2">
    <source>
        <dbReference type="SAM" id="SignalP"/>
    </source>
</evidence>
<accession>A0A2Z6M2E8</accession>